<protein>
    <submittedName>
        <fullName evidence="3">Heterokaryon incompatibility protein-domain-containing protein</fullName>
    </submittedName>
</protein>
<evidence type="ECO:0000259" key="2">
    <source>
        <dbReference type="Pfam" id="PF26640"/>
    </source>
</evidence>
<comment type="caution">
    <text evidence="3">The sequence shown here is derived from an EMBL/GenBank/DDBJ whole genome shotgun (WGS) entry which is preliminary data.</text>
</comment>
<proteinExistence type="predicted"/>
<feature type="domain" description="Heterokaryon incompatibility" evidence="1">
    <location>
        <begin position="21"/>
        <end position="111"/>
    </location>
</feature>
<evidence type="ECO:0000313" key="3">
    <source>
        <dbReference type="EMBL" id="KAH6644962.1"/>
    </source>
</evidence>
<dbReference type="Proteomes" id="UP000758603">
    <property type="component" value="Unassembled WGS sequence"/>
</dbReference>
<dbReference type="PANTHER" id="PTHR10622:SF12">
    <property type="entry name" value="HET DOMAIN-CONTAINING PROTEIN"/>
    <property type="match status" value="1"/>
</dbReference>
<organism evidence="3 4">
    <name type="scientific">Truncatella angustata</name>
    <dbReference type="NCBI Taxonomy" id="152316"/>
    <lineage>
        <taxon>Eukaryota</taxon>
        <taxon>Fungi</taxon>
        <taxon>Dikarya</taxon>
        <taxon>Ascomycota</taxon>
        <taxon>Pezizomycotina</taxon>
        <taxon>Sordariomycetes</taxon>
        <taxon>Xylariomycetidae</taxon>
        <taxon>Amphisphaeriales</taxon>
        <taxon>Sporocadaceae</taxon>
        <taxon>Truncatella</taxon>
    </lineage>
</organism>
<name>A0A9P8UBU6_9PEZI</name>
<evidence type="ECO:0000259" key="1">
    <source>
        <dbReference type="Pfam" id="PF06985"/>
    </source>
</evidence>
<dbReference type="EMBL" id="JAGPXC010000012">
    <property type="protein sequence ID" value="KAH6644962.1"/>
    <property type="molecule type" value="Genomic_DNA"/>
</dbReference>
<dbReference type="InterPro" id="IPR010730">
    <property type="entry name" value="HET"/>
</dbReference>
<feature type="domain" description="DUF8212" evidence="2">
    <location>
        <begin position="228"/>
        <end position="251"/>
    </location>
</feature>
<dbReference type="PANTHER" id="PTHR10622">
    <property type="entry name" value="HET DOMAIN-CONTAINING PROTEIN"/>
    <property type="match status" value="1"/>
</dbReference>
<keyword evidence="4" id="KW-1185">Reference proteome</keyword>
<dbReference type="RefSeq" id="XP_045951476.1">
    <property type="nucleotide sequence ID" value="XM_046105232.1"/>
</dbReference>
<dbReference type="Pfam" id="PF26640">
    <property type="entry name" value="DUF8212"/>
    <property type="match status" value="1"/>
</dbReference>
<dbReference type="OrthoDB" id="20872at2759"/>
<sequence length="270" mass="30586">MRLLNVHNLLLEEFPAEPPRYAVLSHTWDDGEIQFRDLSENEQASVRNKKGYQKIQGVCRMAKERALDWCWVDTCCIDKTSSAELSEAINSMFKWYQNAEICFVYLSDLSVTEAGGQGRQAKSLSSSRWFSRGWTLQELIAPKTVLFYDYSWEVIGEKCSIPFRTALSTVTGIPELVLTNDEKLQDIAVAQRMSWAAGRKTTKPEDMAYCLLGIFDVGIPILYGEGPRAFFRLQEEILKNTTDTSIFAWTADGHAEPRGLLAESVNEFLG</sequence>
<dbReference type="GeneID" id="70134123"/>
<dbReference type="Pfam" id="PF06985">
    <property type="entry name" value="HET"/>
    <property type="match status" value="1"/>
</dbReference>
<gene>
    <name evidence="3" type="ORF">BKA67DRAFT_595916</name>
</gene>
<evidence type="ECO:0000313" key="4">
    <source>
        <dbReference type="Proteomes" id="UP000758603"/>
    </source>
</evidence>
<reference evidence="3" key="1">
    <citation type="journal article" date="2021" name="Nat. Commun.">
        <title>Genetic determinants of endophytism in the Arabidopsis root mycobiome.</title>
        <authorList>
            <person name="Mesny F."/>
            <person name="Miyauchi S."/>
            <person name="Thiergart T."/>
            <person name="Pickel B."/>
            <person name="Atanasova L."/>
            <person name="Karlsson M."/>
            <person name="Huettel B."/>
            <person name="Barry K.W."/>
            <person name="Haridas S."/>
            <person name="Chen C."/>
            <person name="Bauer D."/>
            <person name="Andreopoulos W."/>
            <person name="Pangilinan J."/>
            <person name="LaButti K."/>
            <person name="Riley R."/>
            <person name="Lipzen A."/>
            <person name="Clum A."/>
            <person name="Drula E."/>
            <person name="Henrissat B."/>
            <person name="Kohler A."/>
            <person name="Grigoriev I.V."/>
            <person name="Martin F.M."/>
            <person name="Hacquard S."/>
        </authorList>
    </citation>
    <scope>NUCLEOTIDE SEQUENCE</scope>
    <source>
        <strain evidence="3">MPI-SDFR-AT-0073</strain>
    </source>
</reference>
<dbReference type="AlphaFoldDB" id="A0A9P8UBU6"/>
<accession>A0A9P8UBU6</accession>
<dbReference type="InterPro" id="IPR058525">
    <property type="entry name" value="DUF8212"/>
</dbReference>